<dbReference type="PANTHER" id="PTHR43872">
    <property type="entry name" value="MONOOXYGENASE, PUTATIVE (AFU_ORTHOLOGUE AFUA_8G02570)-RELATED"/>
    <property type="match status" value="1"/>
</dbReference>
<feature type="transmembrane region" description="Helical" evidence="3">
    <location>
        <begin position="242"/>
        <end position="261"/>
    </location>
</feature>
<evidence type="ECO:0008006" key="6">
    <source>
        <dbReference type="Google" id="ProtNLM"/>
    </source>
</evidence>
<comment type="cofactor">
    <cofactor evidence="1">
        <name>FAD</name>
        <dbReference type="ChEBI" id="CHEBI:57692"/>
    </cofactor>
</comment>
<keyword evidence="3" id="KW-1133">Transmembrane helix</keyword>
<dbReference type="PANTHER" id="PTHR43872:SF1">
    <property type="entry name" value="MONOOXYGENASE, PUTATIVE (AFU_ORTHOLOGUE AFUA_8G02570)-RELATED"/>
    <property type="match status" value="1"/>
</dbReference>
<evidence type="ECO:0000313" key="5">
    <source>
        <dbReference type="Proteomes" id="UP001165060"/>
    </source>
</evidence>
<dbReference type="PRINTS" id="PR00469">
    <property type="entry name" value="PNDRDTASEII"/>
</dbReference>
<evidence type="ECO:0000256" key="2">
    <source>
        <dbReference type="ARBA" id="ARBA00023033"/>
    </source>
</evidence>
<keyword evidence="3" id="KW-0812">Transmembrane</keyword>
<sequence>MTNPIAHHDVIIVGAGLSGIGAAYYMKHKSPTALDFVVLESRDKTGGTWSFFNYPGFRNDSTMYTFAYPWHPWRHPESLVTGDKINAYLNEILDKFSLRQHILLNNPVSQCEFSSATGLWTVSTPSGPRTCRYLICASGYYSYAHPYMPDFPGRSEYKGELYHAQEYPKGLPFKGRKVAVIGSGATAITMVPALVEGGAEHTTMIQRSPTYIVPLPAKENFSSLLPRVLGWFAGGPHIALRWMHLVQGYFFYFLCVFFPAMMKKTIYGWSWGSLKAFSKGGVHNPADPHFAPTYNPWEQRLCVCPDFDFYKAAGNKKMDMVTGHIEKFTADGIKVKGRDKVVEADLVVVATGLTLLPVGGIKLALDGKPVEVSGTMLYKGFAPDGIPNCALAVGYLNSSWTLKANLTFG</sequence>
<dbReference type="SUPFAM" id="SSF51905">
    <property type="entry name" value="FAD/NAD(P)-binding domain"/>
    <property type="match status" value="1"/>
</dbReference>
<keyword evidence="2" id="KW-0560">Oxidoreductase</keyword>
<organism evidence="4 5">
    <name type="scientific">Tetraparma gracilis</name>
    <dbReference type="NCBI Taxonomy" id="2962635"/>
    <lineage>
        <taxon>Eukaryota</taxon>
        <taxon>Sar</taxon>
        <taxon>Stramenopiles</taxon>
        <taxon>Ochrophyta</taxon>
        <taxon>Bolidophyceae</taxon>
        <taxon>Parmales</taxon>
        <taxon>Triparmaceae</taxon>
        <taxon>Tetraparma</taxon>
    </lineage>
</organism>
<dbReference type="EMBL" id="BRYB01000591">
    <property type="protein sequence ID" value="GMI33555.1"/>
    <property type="molecule type" value="Genomic_DNA"/>
</dbReference>
<dbReference type="Pfam" id="PF13738">
    <property type="entry name" value="Pyr_redox_3"/>
    <property type="match status" value="1"/>
</dbReference>
<feature type="transmembrane region" description="Helical" evidence="3">
    <location>
        <begin position="6"/>
        <end position="26"/>
    </location>
</feature>
<dbReference type="InterPro" id="IPR036188">
    <property type="entry name" value="FAD/NAD-bd_sf"/>
</dbReference>
<gene>
    <name evidence="4" type="ORF">TeGR_g12127</name>
</gene>
<reference evidence="4 5" key="1">
    <citation type="journal article" date="2023" name="Commun. Biol.">
        <title>Genome analysis of Parmales, the sister group of diatoms, reveals the evolutionary specialization of diatoms from phago-mixotrophs to photoautotrophs.</title>
        <authorList>
            <person name="Ban H."/>
            <person name="Sato S."/>
            <person name="Yoshikawa S."/>
            <person name="Yamada K."/>
            <person name="Nakamura Y."/>
            <person name="Ichinomiya M."/>
            <person name="Sato N."/>
            <person name="Blanc-Mathieu R."/>
            <person name="Endo H."/>
            <person name="Kuwata A."/>
            <person name="Ogata H."/>
        </authorList>
    </citation>
    <scope>NUCLEOTIDE SEQUENCE [LARGE SCALE GENOMIC DNA]</scope>
</reference>
<evidence type="ECO:0000256" key="1">
    <source>
        <dbReference type="ARBA" id="ARBA00001974"/>
    </source>
</evidence>
<evidence type="ECO:0000256" key="3">
    <source>
        <dbReference type="SAM" id="Phobius"/>
    </source>
</evidence>
<name>A0ABQ6MUK4_9STRA</name>
<protein>
    <recommendedName>
        <fullName evidence="6">Flavin-containing monooxygenase</fullName>
    </recommendedName>
</protein>
<dbReference type="Gene3D" id="3.50.50.60">
    <property type="entry name" value="FAD/NAD(P)-binding domain"/>
    <property type="match status" value="1"/>
</dbReference>
<dbReference type="Proteomes" id="UP001165060">
    <property type="component" value="Unassembled WGS sequence"/>
</dbReference>
<keyword evidence="2" id="KW-0503">Monooxygenase</keyword>
<keyword evidence="5" id="KW-1185">Reference proteome</keyword>
<keyword evidence="3" id="KW-0472">Membrane</keyword>
<accession>A0ABQ6MUK4</accession>
<comment type="caution">
    <text evidence="4">The sequence shown here is derived from an EMBL/GenBank/DDBJ whole genome shotgun (WGS) entry which is preliminary data.</text>
</comment>
<proteinExistence type="predicted"/>
<dbReference type="InterPro" id="IPR051820">
    <property type="entry name" value="FAD-binding_MO"/>
</dbReference>
<feature type="transmembrane region" description="Helical" evidence="3">
    <location>
        <begin position="178"/>
        <end position="195"/>
    </location>
</feature>
<evidence type="ECO:0000313" key="4">
    <source>
        <dbReference type="EMBL" id="GMI33555.1"/>
    </source>
</evidence>